<dbReference type="SMART" id="SM00304">
    <property type="entry name" value="HAMP"/>
    <property type="match status" value="1"/>
</dbReference>
<dbReference type="Proteomes" id="UP000624041">
    <property type="component" value="Unassembled WGS sequence"/>
</dbReference>
<feature type="domain" description="HAMP" evidence="13">
    <location>
        <begin position="334"/>
        <end position="387"/>
    </location>
</feature>
<keyword evidence="15" id="KW-1185">Reference proteome</keyword>
<dbReference type="PROSITE" id="PS50111">
    <property type="entry name" value="CHEMOTAXIS_TRANSDUC_2"/>
    <property type="match status" value="1"/>
</dbReference>
<feature type="transmembrane region" description="Helical" evidence="11">
    <location>
        <begin position="33"/>
        <end position="53"/>
    </location>
</feature>
<evidence type="ECO:0000256" key="10">
    <source>
        <dbReference type="PROSITE-ProRule" id="PRU00284"/>
    </source>
</evidence>
<evidence type="ECO:0000313" key="15">
    <source>
        <dbReference type="Proteomes" id="UP000624041"/>
    </source>
</evidence>
<dbReference type="EMBL" id="BMOS01000016">
    <property type="protein sequence ID" value="GGN60195.1"/>
    <property type="molecule type" value="Genomic_DNA"/>
</dbReference>
<evidence type="ECO:0000256" key="7">
    <source>
        <dbReference type="ARBA" id="ARBA00023136"/>
    </source>
</evidence>
<reference evidence="14" key="1">
    <citation type="journal article" date="2014" name="Int. J. Syst. Evol. Microbiol.">
        <title>Complete genome sequence of Corynebacterium casei LMG S-19264T (=DSM 44701T), isolated from a smear-ripened cheese.</title>
        <authorList>
            <consortium name="US DOE Joint Genome Institute (JGI-PGF)"/>
            <person name="Walter F."/>
            <person name="Albersmeier A."/>
            <person name="Kalinowski J."/>
            <person name="Ruckert C."/>
        </authorList>
    </citation>
    <scope>NUCLEOTIDE SEQUENCE</scope>
    <source>
        <strain evidence="14">JCM 17251</strain>
    </source>
</reference>
<dbReference type="GO" id="GO:0004888">
    <property type="term" value="F:transmembrane signaling receptor activity"/>
    <property type="evidence" value="ECO:0007669"/>
    <property type="project" value="InterPro"/>
</dbReference>
<dbReference type="PANTHER" id="PTHR32089">
    <property type="entry name" value="METHYL-ACCEPTING CHEMOTAXIS PROTEIN MCPB"/>
    <property type="match status" value="1"/>
</dbReference>
<feature type="domain" description="Methyl-accepting transducer" evidence="12">
    <location>
        <begin position="406"/>
        <end position="656"/>
    </location>
</feature>
<dbReference type="PANTHER" id="PTHR32089:SF114">
    <property type="entry name" value="METHYL-ACCEPTING CHEMOTAXIS PROTEIN MCPB"/>
    <property type="match status" value="1"/>
</dbReference>
<evidence type="ECO:0000256" key="6">
    <source>
        <dbReference type="ARBA" id="ARBA00022989"/>
    </source>
</evidence>
<dbReference type="InterPro" id="IPR004089">
    <property type="entry name" value="MCPsignal_dom"/>
</dbReference>
<keyword evidence="5 11" id="KW-0812">Transmembrane</keyword>
<gene>
    <name evidence="14" type="primary">mcpA</name>
    <name evidence="14" type="ORF">GCM10007971_24110</name>
</gene>
<dbReference type="Pfam" id="PF00015">
    <property type="entry name" value="MCPsignal"/>
    <property type="match status" value="1"/>
</dbReference>
<feature type="transmembrane region" description="Helical" evidence="11">
    <location>
        <begin position="310"/>
        <end position="332"/>
    </location>
</feature>
<dbReference type="Gene3D" id="1.10.287.950">
    <property type="entry name" value="Methyl-accepting chemotaxis protein"/>
    <property type="match status" value="1"/>
</dbReference>
<dbReference type="GO" id="GO:0007165">
    <property type="term" value="P:signal transduction"/>
    <property type="evidence" value="ECO:0007669"/>
    <property type="project" value="UniProtKB-KW"/>
</dbReference>
<evidence type="ECO:0000256" key="9">
    <source>
        <dbReference type="ARBA" id="ARBA00029447"/>
    </source>
</evidence>
<dbReference type="CDD" id="cd11386">
    <property type="entry name" value="MCP_signal"/>
    <property type="match status" value="1"/>
</dbReference>
<keyword evidence="6 11" id="KW-1133">Transmembrane helix</keyword>
<dbReference type="PRINTS" id="PR00260">
    <property type="entry name" value="CHEMTRNSDUCR"/>
</dbReference>
<reference evidence="14" key="2">
    <citation type="submission" date="2020-09" db="EMBL/GenBank/DDBJ databases">
        <authorList>
            <person name="Sun Q."/>
            <person name="Ohkuma M."/>
        </authorList>
    </citation>
    <scope>NUCLEOTIDE SEQUENCE</scope>
    <source>
        <strain evidence="14">JCM 17251</strain>
    </source>
</reference>
<sequence length="692" mass="76158">MKNDKTANGKDKRVANKASRRNGFFTKNLQRQIIIPFLILLILAVGAVAFVSYQSSARNTTEELTKNVENQMTGMNDTFEIFFKNIINTIDRFTSSELLSNYDNDNKEQILEDLAAMKDSDDTIFGIYIGIEETEEYIGVEETAEIIDPHDDSDSSYNPTERPWYQDAVEAEGETIWTEPYKSDGSDYTVVTAARAYYDTSGLVGVFALDVSVDTLLEMVNDIKIGDSGYALVLDRAGKYITHPDEQYIGEDGSQSEFYQAIEKVGDQGIVDYQFEGKDKIMAFTKNPTTGWILGGTVNVEEFQEKARTILTPIAITLSLALIVAITVSFFTTKRITTRIQMVMDRMKEIANGDLSKEQIEVKLEDEIGQLSVATNEMNKNMRNLLHQINTVSETVANQSEELTQSSNEVMTGTEQVASTMQEIAAGSESQANNASELSSKMNVFTTKVQETSENSEHIQQSSDEVLQMTDEGAELMKSSTEQMAVIDKIVHHAVRKVEGLDTHAQEISELVSVIQDIADQTNLLALNAAIEAARAGEQGKGFAVVADEVRKLAEQSSDSVTNITDIVNSIQNESSMVVTSLKEGYTDVVQGTEQIKTTGETFEKIRAAVADMGNKINVASENLMDIAANNQAMNTSIQEIAAISEESAAGVEQTSASTQQTSSAMEEVTASSDELAKLAEELHRLVNEFKL</sequence>
<dbReference type="SMART" id="SM00283">
    <property type="entry name" value="MA"/>
    <property type="match status" value="1"/>
</dbReference>
<keyword evidence="7 11" id="KW-0472">Membrane</keyword>
<evidence type="ECO:0000256" key="2">
    <source>
        <dbReference type="ARBA" id="ARBA00022475"/>
    </source>
</evidence>
<evidence type="ECO:0000256" key="8">
    <source>
        <dbReference type="ARBA" id="ARBA00023224"/>
    </source>
</evidence>
<comment type="subcellular location">
    <subcellularLocation>
        <location evidence="1">Cell membrane</location>
        <topology evidence="1">Multi-pass membrane protein</topology>
    </subcellularLocation>
</comment>
<dbReference type="SUPFAM" id="SSF58104">
    <property type="entry name" value="Methyl-accepting chemotaxis protein (MCP) signaling domain"/>
    <property type="match status" value="1"/>
</dbReference>
<dbReference type="InterPro" id="IPR003660">
    <property type="entry name" value="HAMP_dom"/>
</dbReference>
<dbReference type="Gene3D" id="3.30.450.20">
    <property type="entry name" value="PAS domain"/>
    <property type="match status" value="1"/>
</dbReference>
<dbReference type="GO" id="GO:0006935">
    <property type="term" value="P:chemotaxis"/>
    <property type="evidence" value="ECO:0007669"/>
    <property type="project" value="UniProtKB-KW"/>
</dbReference>
<name>A0A917Y0R9_9BACI</name>
<evidence type="ECO:0000259" key="12">
    <source>
        <dbReference type="PROSITE" id="PS50111"/>
    </source>
</evidence>
<dbReference type="Pfam" id="PF02743">
    <property type="entry name" value="dCache_1"/>
    <property type="match status" value="1"/>
</dbReference>
<comment type="caution">
    <text evidence="14">The sequence shown here is derived from an EMBL/GenBank/DDBJ whole genome shotgun (WGS) entry which is preliminary data.</text>
</comment>
<evidence type="ECO:0000256" key="4">
    <source>
        <dbReference type="ARBA" id="ARBA00022500"/>
    </source>
</evidence>
<dbReference type="GO" id="GO:0005886">
    <property type="term" value="C:plasma membrane"/>
    <property type="evidence" value="ECO:0007669"/>
    <property type="project" value="UniProtKB-SubCell"/>
</dbReference>
<keyword evidence="4" id="KW-0145">Chemotaxis</keyword>
<dbReference type="InterPro" id="IPR029151">
    <property type="entry name" value="Sensor-like_sf"/>
</dbReference>
<dbReference type="Gene3D" id="6.10.340.10">
    <property type="match status" value="1"/>
</dbReference>
<accession>A0A917Y0R9</accession>
<evidence type="ECO:0000256" key="11">
    <source>
        <dbReference type="SAM" id="Phobius"/>
    </source>
</evidence>
<evidence type="ECO:0000256" key="5">
    <source>
        <dbReference type="ARBA" id="ARBA00022692"/>
    </source>
</evidence>
<dbReference type="Pfam" id="PF00672">
    <property type="entry name" value="HAMP"/>
    <property type="match status" value="1"/>
</dbReference>
<keyword evidence="2" id="KW-1003">Cell membrane</keyword>
<dbReference type="PROSITE" id="PS50885">
    <property type="entry name" value="HAMP"/>
    <property type="match status" value="1"/>
</dbReference>
<dbReference type="RefSeq" id="WP_188857702.1">
    <property type="nucleotide sequence ID" value="NZ_BMOS01000016.1"/>
</dbReference>
<evidence type="ECO:0000313" key="14">
    <source>
        <dbReference type="EMBL" id="GGN60195.1"/>
    </source>
</evidence>
<dbReference type="InterPro" id="IPR033479">
    <property type="entry name" value="dCache_1"/>
</dbReference>
<dbReference type="CDD" id="cd06225">
    <property type="entry name" value="HAMP"/>
    <property type="match status" value="1"/>
</dbReference>
<dbReference type="InterPro" id="IPR004090">
    <property type="entry name" value="Chemotax_Me-accpt_rcpt"/>
</dbReference>
<keyword evidence="8 10" id="KW-0807">Transducer</keyword>
<dbReference type="AlphaFoldDB" id="A0A917Y0R9"/>
<evidence type="ECO:0000256" key="1">
    <source>
        <dbReference type="ARBA" id="ARBA00004651"/>
    </source>
</evidence>
<dbReference type="CDD" id="cd12912">
    <property type="entry name" value="PDC2_MCP_like"/>
    <property type="match status" value="1"/>
</dbReference>
<dbReference type="SUPFAM" id="SSF103190">
    <property type="entry name" value="Sensory domain-like"/>
    <property type="match status" value="1"/>
</dbReference>
<organism evidence="14 15">
    <name type="scientific">Oceanobacillus indicireducens</name>
    <dbReference type="NCBI Taxonomy" id="1004261"/>
    <lineage>
        <taxon>Bacteria</taxon>
        <taxon>Bacillati</taxon>
        <taxon>Bacillota</taxon>
        <taxon>Bacilli</taxon>
        <taxon>Bacillales</taxon>
        <taxon>Bacillaceae</taxon>
        <taxon>Oceanobacillus</taxon>
    </lineage>
</organism>
<proteinExistence type="inferred from homology"/>
<comment type="similarity">
    <text evidence="9">Belongs to the methyl-accepting chemotaxis (MCP) protein family.</text>
</comment>
<keyword evidence="3" id="KW-0488">Methylation</keyword>
<dbReference type="CDD" id="cd12913">
    <property type="entry name" value="PDC1_MCP_like"/>
    <property type="match status" value="1"/>
</dbReference>
<protein>
    <submittedName>
        <fullName evidence="14">Methyl-accepting chemotaxis protein</fullName>
    </submittedName>
</protein>
<evidence type="ECO:0000256" key="3">
    <source>
        <dbReference type="ARBA" id="ARBA00022481"/>
    </source>
</evidence>
<evidence type="ECO:0000259" key="13">
    <source>
        <dbReference type="PROSITE" id="PS50885"/>
    </source>
</evidence>